<keyword evidence="8" id="KW-1185">Reference proteome</keyword>
<dbReference type="InterPro" id="IPR003054">
    <property type="entry name" value="Keratin_II"/>
</dbReference>
<proteinExistence type="inferred from homology"/>
<dbReference type="SMART" id="SM01391">
    <property type="entry name" value="Filament"/>
    <property type="match status" value="1"/>
</dbReference>
<evidence type="ECO:0000259" key="6">
    <source>
        <dbReference type="PROSITE" id="PS51842"/>
    </source>
</evidence>
<dbReference type="GO" id="GO:0005615">
    <property type="term" value="C:extracellular space"/>
    <property type="evidence" value="ECO:0007669"/>
    <property type="project" value="TreeGrafter"/>
</dbReference>
<dbReference type="Gene3D" id="1.20.5.1160">
    <property type="entry name" value="Vasodilator-stimulated phosphoprotein"/>
    <property type="match status" value="1"/>
</dbReference>
<protein>
    <recommendedName>
        <fullName evidence="6">IF rod domain-containing protein</fullName>
    </recommendedName>
</protein>
<dbReference type="PANTHER" id="PTHR45616">
    <property type="entry name" value="GATA-TYPE DOMAIN-CONTAINING PROTEIN"/>
    <property type="match status" value="1"/>
</dbReference>
<dbReference type="GO" id="GO:0045109">
    <property type="term" value="P:intermediate filament organization"/>
    <property type="evidence" value="ECO:0007669"/>
    <property type="project" value="TreeGrafter"/>
</dbReference>
<reference evidence="7" key="1">
    <citation type="journal article" date="2022" name="bioRxiv">
        <title>Sequencing and chromosome-scale assembly of the giantPleurodeles waltlgenome.</title>
        <authorList>
            <person name="Brown T."/>
            <person name="Elewa A."/>
            <person name="Iarovenko S."/>
            <person name="Subramanian E."/>
            <person name="Araus A.J."/>
            <person name="Petzold A."/>
            <person name="Susuki M."/>
            <person name="Suzuki K.-i.T."/>
            <person name="Hayashi T."/>
            <person name="Toyoda A."/>
            <person name="Oliveira C."/>
            <person name="Osipova E."/>
            <person name="Leigh N.D."/>
            <person name="Simon A."/>
            <person name="Yun M.H."/>
        </authorList>
    </citation>
    <scope>NUCLEOTIDE SEQUENCE</scope>
    <source>
        <strain evidence="7">20211129_DDA</strain>
        <tissue evidence="7">Liver</tissue>
    </source>
</reference>
<evidence type="ECO:0000256" key="4">
    <source>
        <dbReference type="SAM" id="Coils"/>
    </source>
</evidence>
<dbReference type="InterPro" id="IPR018039">
    <property type="entry name" value="IF_conserved"/>
</dbReference>
<keyword evidence="2 4" id="KW-0175">Coiled coil</keyword>
<dbReference type="Gene3D" id="1.20.5.170">
    <property type="match status" value="1"/>
</dbReference>
<dbReference type="PROSITE" id="PS00226">
    <property type="entry name" value="IF_ROD_1"/>
    <property type="match status" value="1"/>
</dbReference>
<dbReference type="GO" id="GO:0045095">
    <property type="term" value="C:keratin filament"/>
    <property type="evidence" value="ECO:0007669"/>
    <property type="project" value="InterPro"/>
</dbReference>
<evidence type="ECO:0000313" key="8">
    <source>
        <dbReference type="Proteomes" id="UP001066276"/>
    </source>
</evidence>
<dbReference type="SUPFAM" id="SSF64593">
    <property type="entry name" value="Intermediate filament protein, coiled coil region"/>
    <property type="match status" value="1"/>
</dbReference>
<dbReference type="Gene3D" id="1.20.5.500">
    <property type="entry name" value="Single helix bin"/>
    <property type="match status" value="1"/>
</dbReference>
<dbReference type="EMBL" id="JANPWB010000008">
    <property type="protein sequence ID" value="KAJ1160525.1"/>
    <property type="molecule type" value="Genomic_DNA"/>
</dbReference>
<name>A0AAV7S9R4_PLEWA</name>
<feature type="region of interest" description="Disordered" evidence="5">
    <location>
        <begin position="71"/>
        <end position="92"/>
    </location>
</feature>
<feature type="region of interest" description="Disordered" evidence="5">
    <location>
        <begin position="432"/>
        <end position="465"/>
    </location>
</feature>
<evidence type="ECO:0000256" key="5">
    <source>
        <dbReference type="SAM" id="MobiDB-lite"/>
    </source>
</evidence>
<feature type="compositionally biased region" description="Low complexity" evidence="5">
    <location>
        <begin position="78"/>
        <end position="92"/>
    </location>
</feature>
<dbReference type="Proteomes" id="UP001066276">
    <property type="component" value="Chromosome 4_2"/>
</dbReference>
<comment type="similarity">
    <text evidence="3">Belongs to the intermediate filament family.</text>
</comment>
<feature type="coiled-coil region" evidence="4">
    <location>
        <begin position="321"/>
        <end position="394"/>
    </location>
</feature>
<evidence type="ECO:0000313" key="7">
    <source>
        <dbReference type="EMBL" id="KAJ1160525.1"/>
    </source>
</evidence>
<sequence>MESGLQPFRLHRSEVTSTSEIVIQKVKVHSAVRGSSSGGVGDYHSLVNGASDSSSNDHAATSSSVTHVTLNGSYSAPSTDSDSESVSKTSSSKKVTFLENGASLDVNLDDECASFKDKILYLQEEKRILQERWSMLEITDDSSDSSRSNLDALYKTYIDQLLKQLNTIYEDNGDSQAKLGNMVGSVHELKDKFEDEVSTHTQLEYDFVQIKKDLDTCSLEKSELEARKKETLETMELMRAIYKHELEELMNEVKDISVTVEMDTGCPVNLEHIVQEVREQYELLAIKSKEEAEAFSRRKLDDQAAKARKCGSDLLCSRGAIADLNINIQKMRSEILTLQNQSMHLENALADTTGDGHRAVKDASAKQSEVEVALQKAREDMARQLLEFKELMNVKLSLDMEIATYKKLLEGEESRIQISPATVVSIQSRPSFTGRSSEWAGSTASQTRQQKKKRSQSMLIRPQYK</sequence>
<dbReference type="PANTHER" id="PTHR45616:SF1">
    <property type="entry name" value="KERATIN, TYPE II CYTOSKELETAL 80"/>
    <property type="match status" value="1"/>
</dbReference>
<evidence type="ECO:0000256" key="1">
    <source>
        <dbReference type="ARBA" id="ARBA00022754"/>
    </source>
</evidence>
<dbReference type="AlphaFoldDB" id="A0AAV7S9R4"/>
<dbReference type="GO" id="GO:0030280">
    <property type="term" value="F:structural constituent of skin epidermis"/>
    <property type="evidence" value="ECO:0007669"/>
    <property type="project" value="TreeGrafter"/>
</dbReference>
<dbReference type="Pfam" id="PF00038">
    <property type="entry name" value="Filament"/>
    <property type="match status" value="1"/>
</dbReference>
<evidence type="ECO:0000256" key="2">
    <source>
        <dbReference type="ARBA" id="ARBA00023054"/>
    </source>
</evidence>
<feature type="domain" description="IF rod" evidence="6">
    <location>
        <begin position="1"/>
        <end position="416"/>
    </location>
</feature>
<gene>
    <name evidence="7" type="ORF">NDU88_001027</name>
</gene>
<accession>A0AAV7S9R4</accession>
<dbReference type="InterPro" id="IPR039008">
    <property type="entry name" value="IF_rod_dom"/>
</dbReference>
<keyword evidence="1 3" id="KW-0403">Intermediate filament</keyword>
<dbReference type="FunFam" id="1.20.5.1160:FF:000001">
    <property type="entry name" value="Keratin type II"/>
    <property type="match status" value="1"/>
</dbReference>
<dbReference type="GO" id="GO:0031424">
    <property type="term" value="P:keratinization"/>
    <property type="evidence" value="ECO:0007669"/>
    <property type="project" value="TreeGrafter"/>
</dbReference>
<dbReference type="PRINTS" id="PR01276">
    <property type="entry name" value="TYPE2KERATIN"/>
</dbReference>
<dbReference type="PROSITE" id="PS51842">
    <property type="entry name" value="IF_ROD_2"/>
    <property type="match status" value="1"/>
</dbReference>
<organism evidence="7 8">
    <name type="scientific">Pleurodeles waltl</name>
    <name type="common">Iberian ribbed newt</name>
    <dbReference type="NCBI Taxonomy" id="8319"/>
    <lineage>
        <taxon>Eukaryota</taxon>
        <taxon>Metazoa</taxon>
        <taxon>Chordata</taxon>
        <taxon>Craniata</taxon>
        <taxon>Vertebrata</taxon>
        <taxon>Euteleostomi</taxon>
        <taxon>Amphibia</taxon>
        <taxon>Batrachia</taxon>
        <taxon>Caudata</taxon>
        <taxon>Salamandroidea</taxon>
        <taxon>Salamandridae</taxon>
        <taxon>Pleurodelinae</taxon>
        <taxon>Pleurodeles</taxon>
    </lineage>
</organism>
<comment type="caution">
    <text evidence="7">The sequence shown here is derived from an EMBL/GenBank/DDBJ whole genome shotgun (WGS) entry which is preliminary data.</text>
</comment>
<evidence type="ECO:0000256" key="3">
    <source>
        <dbReference type="RuleBase" id="RU000685"/>
    </source>
</evidence>